<evidence type="ECO:0000313" key="2">
    <source>
        <dbReference type="Proteomes" id="UP000824533"/>
    </source>
</evidence>
<dbReference type="Proteomes" id="UP000824533">
    <property type="component" value="Linkage Group LG24"/>
</dbReference>
<keyword evidence="2" id="KW-1185">Reference proteome</keyword>
<name>A0ACC1CJ05_9NEOP</name>
<sequence length="51" mass="5692">MPVLHFRRRVSANSKALACSWRVGEEQEHLALKSSAAGDTEARVTTRPNRT</sequence>
<gene>
    <name evidence="1" type="ORF">K1T71_013012</name>
</gene>
<organism evidence="1 2">
    <name type="scientific">Dendrolimus kikuchii</name>
    <dbReference type="NCBI Taxonomy" id="765133"/>
    <lineage>
        <taxon>Eukaryota</taxon>
        <taxon>Metazoa</taxon>
        <taxon>Ecdysozoa</taxon>
        <taxon>Arthropoda</taxon>
        <taxon>Hexapoda</taxon>
        <taxon>Insecta</taxon>
        <taxon>Pterygota</taxon>
        <taxon>Neoptera</taxon>
        <taxon>Endopterygota</taxon>
        <taxon>Lepidoptera</taxon>
        <taxon>Glossata</taxon>
        <taxon>Ditrysia</taxon>
        <taxon>Bombycoidea</taxon>
        <taxon>Lasiocampidae</taxon>
        <taxon>Dendrolimus</taxon>
    </lineage>
</organism>
<reference evidence="1 2" key="1">
    <citation type="journal article" date="2021" name="Front. Genet.">
        <title>Chromosome-Level Genome Assembly Reveals Significant Gene Expansion in the Toll and IMD Signaling Pathways of Dendrolimus kikuchii.</title>
        <authorList>
            <person name="Zhou J."/>
            <person name="Wu P."/>
            <person name="Xiong Z."/>
            <person name="Liu N."/>
            <person name="Zhao N."/>
            <person name="Ji M."/>
            <person name="Qiu Y."/>
            <person name="Yang B."/>
        </authorList>
    </citation>
    <scope>NUCLEOTIDE SEQUENCE [LARGE SCALE GENOMIC DNA]</scope>
    <source>
        <strain evidence="1">Ann1</strain>
    </source>
</reference>
<comment type="caution">
    <text evidence="1">The sequence shown here is derived from an EMBL/GenBank/DDBJ whole genome shotgun (WGS) entry which is preliminary data.</text>
</comment>
<evidence type="ECO:0000313" key="1">
    <source>
        <dbReference type="EMBL" id="KAJ0171462.1"/>
    </source>
</evidence>
<proteinExistence type="predicted"/>
<dbReference type="EMBL" id="CM034410">
    <property type="protein sequence ID" value="KAJ0171462.1"/>
    <property type="molecule type" value="Genomic_DNA"/>
</dbReference>
<protein>
    <submittedName>
        <fullName evidence="1">Uncharacterized protein</fullName>
    </submittedName>
</protein>
<accession>A0ACC1CJ05</accession>